<dbReference type="EMBL" id="KN121576">
    <property type="protein sequence ID" value="KFO36006.1"/>
    <property type="molecule type" value="Genomic_DNA"/>
</dbReference>
<dbReference type="SUPFAM" id="SSF64268">
    <property type="entry name" value="PX domain"/>
    <property type="match status" value="1"/>
</dbReference>
<dbReference type="STRING" id="885580.ENSFDAP00000009460"/>
<reference evidence="3 4" key="1">
    <citation type="submission" date="2013-11" db="EMBL/GenBank/DDBJ databases">
        <title>The Damaraland mole rat (Fukomys damarensis) genome and evolution of African mole rats.</title>
        <authorList>
            <person name="Gladyshev V.N."/>
            <person name="Fang X."/>
        </authorList>
    </citation>
    <scope>NUCLEOTIDE SEQUENCE [LARGE SCALE GENOMIC DNA]</scope>
    <source>
        <tissue evidence="3">Liver</tissue>
    </source>
</reference>
<dbReference type="InterPro" id="IPR037901">
    <property type="entry name" value="HS1BP3_PX"/>
</dbReference>
<dbReference type="InterPro" id="IPR039701">
    <property type="entry name" value="HS1BP3"/>
</dbReference>
<dbReference type="PANTHER" id="PTHR14431:SF1">
    <property type="entry name" value="HCLS1-BINDING PROTEIN 3"/>
    <property type="match status" value="1"/>
</dbReference>
<feature type="region of interest" description="Disordered" evidence="1">
    <location>
        <begin position="1"/>
        <end position="24"/>
    </location>
</feature>
<proteinExistence type="predicted"/>
<dbReference type="SMART" id="SM00312">
    <property type="entry name" value="PX"/>
    <property type="match status" value="1"/>
</dbReference>
<dbReference type="Gene3D" id="3.30.1520.10">
    <property type="entry name" value="Phox-like domain"/>
    <property type="match status" value="1"/>
</dbReference>
<feature type="region of interest" description="Disordered" evidence="1">
    <location>
        <begin position="235"/>
        <end position="260"/>
    </location>
</feature>
<dbReference type="CDD" id="cd06868">
    <property type="entry name" value="PX_HS1BP3"/>
    <property type="match status" value="1"/>
</dbReference>
<evidence type="ECO:0000259" key="2">
    <source>
        <dbReference type="PROSITE" id="PS50195"/>
    </source>
</evidence>
<feature type="compositionally biased region" description="Acidic residues" evidence="1">
    <location>
        <begin position="293"/>
        <end position="305"/>
    </location>
</feature>
<dbReference type="PROSITE" id="PS50195">
    <property type="entry name" value="PX"/>
    <property type="match status" value="1"/>
</dbReference>
<protein>
    <submittedName>
        <fullName evidence="3">HCLS1-binding protein 3</fullName>
    </submittedName>
</protein>
<dbReference type="InterPro" id="IPR001683">
    <property type="entry name" value="PX_dom"/>
</dbReference>
<sequence>MQGKGAEPALPSPAGGAGPCQAPTQPRTVLLAMGCKTALPGLSLPAVPTHREEYYVSVDVTHDTDKEPNAEDPSGGAWQLQNVHTGLDLSVPQHQEVRGKMLSGHVEYQILVVTRLAAFKSAKHKPEDAVQFLMDTRGEPGSWVTDRADHSDSTAAAVPWCSPQVSKKYSEIEELYQKLSSRYAAASLPPLPRKVLFVGESDIRERRAMFSEILRCVAKDVQLAGSPELLEFLGTRSPGATGLPSRDSSASDDTGGQAGDSEEAFNFFEQQDHVASVGLPVLGQKSESGEKSLEEEEEEEEEEALDPLGILRSKKPKQCPKVAVKAKPAPQLTIFDEEEDPDGELFGPGRKLSPMSPSKGAPPVGTLKLFDDPDLGGAVPLGDPLLLPAACGHGGLTSSLDHRGASHELFRVEEDLDQILNLGAQLKPKPQPKPKPPVAEKPALPRKPTVPPRAGPSEASLTQQKQQQQIQAMDEMDILQYIRDHDAPAQASPSLF</sequence>
<accession>A0A091EKD0</accession>
<evidence type="ECO:0000313" key="3">
    <source>
        <dbReference type="EMBL" id="KFO36006.1"/>
    </source>
</evidence>
<feature type="compositionally biased region" description="Low complexity" evidence="1">
    <location>
        <begin position="1"/>
        <end position="14"/>
    </location>
</feature>
<dbReference type="eggNOG" id="ENOG502QSUW">
    <property type="taxonomic scope" value="Eukaryota"/>
</dbReference>
<gene>
    <name evidence="3" type="ORF">H920_02589</name>
</gene>
<feature type="region of interest" description="Disordered" evidence="1">
    <location>
        <begin position="424"/>
        <end position="496"/>
    </location>
</feature>
<feature type="region of interest" description="Disordered" evidence="1">
    <location>
        <begin position="332"/>
        <end position="368"/>
    </location>
</feature>
<feature type="compositionally biased region" description="Pro residues" evidence="1">
    <location>
        <begin position="429"/>
        <end position="439"/>
    </location>
</feature>
<dbReference type="PANTHER" id="PTHR14431">
    <property type="entry name" value="HCLS1-BINDING PROTEIN 3"/>
    <property type="match status" value="1"/>
</dbReference>
<dbReference type="Proteomes" id="UP000028990">
    <property type="component" value="Unassembled WGS sequence"/>
</dbReference>
<keyword evidence="4" id="KW-1185">Reference proteome</keyword>
<feature type="region of interest" description="Disordered" evidence="1">
    <location>
        <begin position="278"/>
        <end position="307"/>
    </location>
</feature>
<dbReference type="InterPro" id="IPR036871">
    <property type="entry name" value="PX_dom_sf"/>
</dbReference>
<evidence type="ECO:0000313" key="4">
    <source>
        <dbReference type="Proteomes" id="UP000028990"/>
    </source>
</evidence>
<dbReference type="GO" id="GO:0035091">
    <property type="term" value="F:phosphatidylinositol binding"/>
    <property type="evidence" value="ECO:0007669"/>
    <property type="project" value="InterPro"/>
</dbReference>
<feature type="domain" description="PX" evidence="2">
    <location>
        <begin position="86"/>
        <end position="240"/>
    </location>
</feature>
<dbReference type="AlphaFoldDB" id="A0A091EKD0"/>
<evidence type="ECO:0000256" key="1">
    <source>
        <dbReference type="SAM" id="MobiDB-lite"/>
    </source>
</evidence>
<organism evidence="3 4">
    <name type="scientific">Fukomys damarensis</name>
    <name type="common">Damaraland mole rat</name>
    <name type="synonym">Cryptomys damarensis</name>
    <dbReference type="NCBI Taxonomy" id="885580"/>
    <lineage>
        <taxon>Eukaryota</taxon>
        <taxon>Metazoa</taxon>
        <taxon>Chordata</taxon>
        <taxon>Craniata</taxon>
        <taxon>Vertebrata</taxon>
        <taxon>Euteleostomi</taxon>
        <taxon>Mammalia</taxon>
        <taxon>Eutheria</taxon>
        <taxon>Euarchontoglires</taxon>
        <taxon>Glires</taxon>
        <taxon>Rodentia</taxon>
        <taxon>Hystricomorpha</taxon>
        <taxon>Bathyergidae</taxon>
        <taxon>Fukomys</taxon>
    </lineage>
</organism>
<dbReference type="Pfam" id="PF00787">
    <property type="entry name" value="PX"/>
    <property type="match status" value="1"/>
</dbReference>
<name>A0A091EKD0_FUKDA</name>